<dbReference type="RefSeq" id="WP_173215302.1">
    <property type="nucleotide sequence ID" value="NZ_CP053921.1"/>
</dbReference>
<dbReference type="InterPro" id="IPR038765">
    <property type="entry name" value="Papain-like_cys_pep_sf"/>
</dbReference>
<keyword evidence="1" id="KW-0732">Signal</keyword>
<gene>
    <name evidence="2" type="ORF">HQR01_13140</name>
</gene>
<accession>A0A7D3XRY2</accession>
<protein>
    <submittedName>
        <fullName evidence="2">Transglutaminase-like cysteine peptidase</fullName>
    </submittedName>
</protein>
<organism evidence="2 3">
    <name type="scientific">Erythrobacter mangrovi</name>
    <dbReference type="NCBI Taxonomy" id="2739433"/>
    <lineage>
        <taxon>Bacteria</taxon>
        <taxon>Pseudomonadati</taxon>
        <taxon>Pseudomonadota</taxon>
        <taxon>Alphaproteobacteria</taxon>
        <taxon>Sphingomonadales</taxon>
        <taxon>Erythrobacteraceae</taxon>
        <taxon>Erythrobacter/Porphyrobacter group</taxon>
        <taxon>Erythrobacter</taxon>
    </lineage>
</organism>
<name>A0A7D3XRY2_9SPHN</name>
<dbReference type="EMBL" id="CP053921">
    <property type="protein sequence ID" value="QKG72234.1"/>
    <property type="molecule type" value="Genomic_DNA"/>
</dbReference>
<evidence type="ECO:0000313" key="3">
    <source>
        <dbReference type="Proteomes" id="UP000504693"/>
    </source>
</evidence>
<dbReference type="InterPro" id="IPR010319">
    <property type="entry name" value="Transglutaminase-like_Cys_pept"/>
</dbReference>
<dbReference type="Proteomes" id="UP000504693">
    <property type="component" value="Chromosome"/>
</dbReference>
<dbReference type="Gene3D" id="3.10.620.30">
    <property type="match status" value="1"/>
</dbReference>
<feature type="signal peptide" evidence="1">
    <location>
        <begin position="1"/>
        <end position="31"/>
    </location>
</feature>
<sequence>MKRAILNHKGLRRVVASSALPLACFAMPASAGSIAPPVVPAQSAGLITLLLPSFASTLVTESCPARPFDPNAGLASQATGATKASAVLGGAASALETMRAQQAGADTFGPLIPNSAPPALAVTDVRPLAPALAAVAPSIGCAPTAGIGPSAALVATRVSAPGEFLASRKVAIGKTNFDASWDRVSQEKPRFGGEARAILAGNDALESRLEAVNRWVNHTIAYADDLALFKKADYWAGPRRTLKLGKGDCEDIALLKMHMLLAAGVDPEDMYLTITRDLVRRADHAVLIVRTADGFRMLDNATDTVLDATQAYDYQPVLSFNGRRSFLHGY</sequence>
<evidence type="ECO:0000313" key="2">
    <source>
        <dbReference type="EMBL" id="QKG72234.1"/>
    </source>
</evidence>
<dbReference type="PANTHER" id="PTHR39327">
    <property type="match status" value="1"/>
</dbReference>
<dbReference type="SUPFAM" id="SSF54001">
    <property type="entry name" value="Cysteine proteinases"/>
    <property type="match status" value="1"/>
</dbReference>
<evidence type="ECO:0000256" key="1">
    <source>
        <dbReference type="SAM" id="SignalP"/>
    </source>
</evidence>
<feature type="chain" id="PRO_5028945138" evidence="1">
    <location>
        <begin position="32"/>
        <end position="330"/>
    </location>
</feature>
<reference evidence="2 3" key="1">
    <citation type="submission" date="2020-05" db="EMBL/GenBank/DDBJ databases">
        <title>Erythrobacter mangrovi sp. nov., isolated from rhizosphere soil of mangrove plant (Kandelia candel).</title>
        <authorList>
            <person name="Ye Y.H."/>
        </authorList>
    </citation>
    <scope>NUCLEOTIDE SEQUENCE [LARGE SCALE GENOMIC DNA]</scope>
    <source>
        <strain evidence="2 3">EB310</strain>
    </source>
</reference>
<proteinExistence type="predicted"/>
<dbReference type="KEGG" id="emv:HQR01_13140"/>
<dbReference type="Pfam" id="PF06035">
    <property type="entry name" value="Peptidase_C93"/>
    <property type="match status" value="1"/>
</dbReference>
<dbReference type="PANTHER" id="PTHR39327:SF1">
    <property type="entry name" value="BLR5470 PROTEIN"/>
    <property type="match status" value="1"/>
</dbReference>
<keyword evidence="3" id="KW-1185">Reference proteome</keyword>
<dbReference type="AlphaFoldDB" id="A0A7D3XRY2"/>